<dbReference type="GeneID" id="81589606"/>
<evidence type="ECO:0000313" key="2">
    <source>
        <dbReference type="EMBL" id="KAJ5598225.1"/>
    </source>
</evidence>
<dbReference type="AlphaFoldDB" id="A0AAD6E0N0"/>
<proteinExistence type="predicted"/>
<dbReference type="EMBL" id="JAQJAE010000004">
    <property type="protein sequence ID" value="KAJ5598225.1"/>
    <property type="molecule type" value="Genomic_DNA"/>
</dbReference>
<sequence>MYTPQFQSTKFHSEPLYSVQPPKSHKAVKYGDGDITRKPLKTQNLTPDSTSITTVARTPRPTKMPESIYYSLLDPSAYIKTTWAIPTKSIPTCYQHDDYLKLKTT</sequence>
<reference evidence="2" key="2">
    <citation type="submission" date="2023-01" db="EMBL/GenBank/DDBJ databases">
        <authorList>
            <person name="Petersen C."/>
        </authorList>
    </citation>
    <scope>NUCLEOTIDE SEQUENCE</scope>
    <source>
        <strain evidence="2">IBT 12815</strain>
    </source>
</reference>
<feature type="region of interest" description="Disordered" evidence="1">
    <location>
        <begin position="1"/>
        <end position="56"/>
    </location>
</feature>
<reference evidence="2" key="1">
    <citation type="journal article" date="2023" name="IMA Fungus">
        <title>Comparative genomic study of the Penicillium genus elucidates a diverse pangenome and 15 lateral gene transfer events.</title>
        <authorList>
            <person name="Petersen C."/>
            <person name="Sorensen T."/>
            <person name="Nielsen M.R."/>
            <person name="Sondergaard T.E."/>
            <person name="Sorensen J.L."/>
            <person name="Fitzpatrick D.A."/>
            <person name="Frisvad J.C."/>
            <person name="Nielsen K.L."/>
        </authorList>
    </citation>
    <scope>NUCLEOTIDE SEQUENCE</scope>
    <source>
        <strain evidence="2">IBT 12815</strain>
    </source>
</reference>
<evidence type="ECO:0000313" key="3">
    <source>
        <dbReference type="Proteomes" id="UP001213799"/>
    </source>
</evidence>
<keyword evidence="3" id="KW-1185">Reference proteome</keyword>
<accession>A0AAD6E0N0</accession>
<comment type="caution">
    <text evidence="2">The sequence shown here is derived from an EMBL/GenBank/DDBJ whole genome shotgun (WGS) entry which is preliminary data.</text>
</comment>
<gene>
    <name evidence="2" type="ORF">N7537_008309</name>
</gene>
<dbReference type="RefSeq" id="XP_056751440.1">
    <property type="nucleotide sequence ID" value="XM_056899364.1"/>
</dbReference>
<dbReference type="Proteomes" id="UP001213799">
    <property type="component" value="Unassembled WGS sequence"/>
</dbReference>
<protein>
    <submittedName>
        <fullName evidence="2">Uncharacterized protein</fullName>
    </submittedName>
</protein>
<name>A0AAD6E0N0_9EURO</name>
<feature type="compositionally biased region" description="Polar residues" evidence="1">
    <location>
        <begin position="41"/>
        <end position="56"/>
    </location>
</feature>
<feature type="compositionally biased region" description="Polar residues" evidence="1">
    <location>
        <begin position="1"/>
        <end position="10"/>
    </location>
</feature>
<organism evidence="2 3">
    <name type="scientific">Penicillium hordei</name>
    <dbReference type="NCBI Taxonomy" id="40994"/>
    <lineage>
        <taxon>Eukaryota</taxon>
        <taxon>Fungi</taxon>
        <taxon>Dikarya</taxon>
        <taxon>Ascomycota</taxon>
        <taxon>Pezizomycotina</taxon>
        <taxon>Eurotiomycetes</taxon>
        <taxon>Eurotiomycetidae</taxon>
        <taxon>Eurotiales</taxon>
        <taxon>Aspergillaceae</taxon>
        <taxon>Penicillium</taxon>
    </lineage>
</organism>
<evidence type="ECO:0000256" key="1">
    <source>
        <dbReference type="SAM" id="MobiDB-lite"/>
    </source>
</evidence>